<evidence type="ECO:0000259" key="1">
    <source>
        <dbReference type="Pfam" id="PF10551"/>
    </source>
</evidence>
<accession>A0AAD9MT70</accession>
<dbReference type="EMBL" id="JAODUP010000860">
    <property type="protein sequence ID" value="KAK2143243.1"/>
    <property type="molecule type" value="Genomic_DNA"/>
</dbReference>
<gene>
    <name evidence="2" type="ORF">LSH36_860g00018</name>
</gene>
<feature type="domain" description="MULE transposase" evidence="1">
    <location>
        <begin position="23"/>
        <end position="96"/>
    </location>
</feature>
<dbReference type="AlphaFoldDB" id="A0AAD9MT70"/>
<organism evidence="2 3">
    <name type="scientific">Paralvinella palmiformis</name>
    <dbReference type="NCBI Taxonomy" id="53620"/>
    <lineage>
        <taxon>Eukaryota</taxon>
        <taxon>Metazoa</taxon>
        <taxon>Spiralia</taxon>
        <taxon>Lophotrochozoa</taxon>
        <taxon>Annelida</taxon>
        <taxon>Polychaeta</taxon>
        <taxon>Sedentaria</taxon>
        <taxon>Canalipalpata</taxon>
        <taxon>Terebellida</taxon>
        <taxon>Terebelliformia</taxon>
        <taxon>Alvinellidae</taxon>
        <taxon>Paralvinella</taxon>
    </lineage>
</organism>
<dbReference type="Pfam" id="PF10551">
    <property type="entry name" value="MULE"/>
    <property type="match status" value="1"/>
</dbReference>
<proteinExistence type="predicted"/>
<protein>
    <recommendedName>
        <fullName evidence="1">MULE transposase domain-containing protein</fullName>
    </recommendedName>
</protein>
<reference evidence="2" key="1">
    <citation type="journal article" date="2023" name="Mol. Biol. Evol.">
        <title>Third-Generation Sequencing Reveals the Adaptive Role of the Epigenome in Three Deep-Sea Polychaetes.</title>
        <authorList>
            <person name="Perez M."/>
            <person name="Aroh O."/>
            <person name="Sun Y."/>
            <person name="Lan Y."/>
            <person name="Juniper S.K."/>
            <person name="Young C.R."/>
            <person name="Angers B."/>
            <person name="Qian P.Y."/>
        </authorList>
    </citation>
    <scope>NUCLEOTIDE SEQUENCE</scope>
    <source>
        <strain evidence="2">P08H-3</strain>
    </source>
</reference>
<comment type="caution">
    <text evidence="2">The sequence shown here is derived from an EMBL/GenBank/DDBJ whole genome shotgun (WGS) entry which is preliminary data.</text>
</comment>
<evidence type="ECO:0000313" key="2">
    <source>
        <dbReference type="EMBL" id="KAK2143243.1"/>
    </source>
</evidence>
<keyword evidence="3" id="KW-1185">Reference proteome</keyword>
<dbReference type="InterPro" id="IPR018289">
    <property type="entry name" value="MULE_transposase_dom"/>
</dbReference>
<name>A0AAD9MT70_9ANNE</name>
<evidence type="ECO:0000313" key="3">
    <source>
        <dbReference type="Proteomes" id="UP001208570"/>
    </source>
</evidence>
<sequence length="251" mass="28292">MGGTFSVGPLQFKQVYAIRAPIGTTAVSCVYALLTGKKQSVYEELIKAVVDKCQEYDLYPNPATVVSDFEKATLQATTSILDEHISAQVCFYHLTQSTWRKVQELGVSNAYHEHGEVRTFVGVIDSLAFLPVDRVSDGMQHLRDNILEYTGLDDLLNYFDTIYVTGAYRRVRVPAAADDDGSIPVVTMRRLPPQFRPHLLTLNDRTRTNNICESWNIRFKKLVGHTHPLVWTPINARRQDHAIASALILQD</sequence>
<dbReference type="Proteomes" id="UP001208570">
    <property type="component" value="Unassembled WGS sequence"/>
</dbReference>